<proteinExistence type="predicted"/>
<reference evidence="2 3" key="2">
    <citation type="journal article" date="2008" name="Nature">
        <title>The Phaeodactylum genome reveals the evolutionary history of diatom genomes.</title>
        <authorList>
            <person name="Bowler C."/>
            <person name="Allen A.E."/>
            <person name="Badger J.H."/>
            <person name="Grimwood J."/>
            <person name="Jabbari K."/>
            <person name="Kuo A."/>
            <person name="Maheswari U."/>
            <person name="Martens C."/>
            <person name="Maumus F."/>
            <person name="Otillar R.P."/>
            <person name="Rayko E."/>
            <person name="Salamov A."/>
            <person name="Vandepoele K."/>
            <person name="Beszteri B."/>
            <person name="Gruber A."/>
            <person name="Heijde M."/>
            <person name="Katinka M."/>
            <person name="Mock T."/>
            <person name="Valentin K."/>
            <person name="Verret F."/>
            <person name="Berges J.A."/>
            <person name="Brownlee C."/>
            <person name="Cadoret J.P."/>
            <person name="Chiovitti A."/>
            <person name="Choi C.J."/>
            <person name="Coesel S."/>
            <person name="De Martino A."/>
            <person name="Detter J.C."/>
            <person name="Durkin C."/>
            <person name="Falciatore A."/>
            <person name="Fournet J."/>
            <person name="Haruta M."/>
            <person name="Huysman M.J."/>
            <person name="Jenkins B.D."/>
            <person name="Jiroutova K."/>
            <person name="Jorgensen R.E."/>
            <person name="Joubert Y."/>
            <person name="Kaplan A."/>
            <person name="Kroger N."/>
            <person name="Kroth P.G."/>
            <person name="La Roche J."/>
            <person name="Lindquist E."/>
            <person name="Lommer M."/>
            <person name="Martin-Jezequel V."/>
            <person name="Lopez P.J."/>
            <person name="Lucas S."/>
            <person name="Mangogna M."/>
            <person name="McGinnis K."/>
            <person name="Medlin L.K."/>
            <person name="Montsant A."/>
            <person name="Oudot-Le Secq M.P."/>
            <person name="Napoli C."/>
            <person name="Obornik M."/>
            <person name="Parker M.S."/>
            <person name="Petit J.L."/>
            <person name="Porcel B.M."/>
            <person name="Poulsen N."/>
            <person name="Robison M."/>
            <person name="Rychlewski L."/>
            <person name="Rynearson T.A."/>
            <person name="Schmutz J."/>
            <person name="Shapiro H."/>
            <person name="Siaut M."/>
            <person name="Stanley M."/>
            <person name="Sussman M.R."/>
            <person name="Taylor A.R."/>
            <person name="Vardi A."/>
            <person name="von Dassow P."/>
            <person name="Vyverman W."/>
            <person name="Willis A."/>
            <person name="Wyrwicz L.S."/>
            <person name="Rokhsar D.S."/>
            <person name="Weissenbach J."/>
            <person name="Armbrust E.V."/>
            <person name="Green B.R."/>
            <person name="Van de Peer Y."/>
            <person name="Grigoriev I.V."/>
        </authorList>
    </citation>
    <scope>NUCLEOTIDE SEQUENCE [LARGE SCALE GENOMIC DNA]</scope>
    <source>
        <strain evidence="2 3">CCMP1335</strain>
    </source>
</reference>
<organism evidence="2 3">
    <name type="scientific">Thalassiosira pseudonana</name>
    <name type="common">Marine diatom</name>
    <name type="synonym">Cyclotella nana</name>
    <dbReference type="NCBI Taxonomy" id="35128"/>
    <lineage>
        <taxon>Eukaryota</taxon>
        <taxon>Sar</taxon>
        <taxon>Stramenopiles</taxon>
        <taxon>Ochrophyta</taxon>
        <taxon>Bacillariophyta</taxon>
        <taxon>Coscinodiscophyceae</taxon>
        <taxon>Thalassiosirophycidae</taxon>
        <taxon>Thalassiosirales</taxon>
        <taxon>Thalassiosiraceae</taxon>
        <taxon>Thalassiosira</taxon>
    </lineage>
</organism>
<evidence type="ECO:0000313" key="2">
    <source>
        <dbReference type="EMBL" id="EED89564.1"/>
    </source>
</evidence>
<dbReference type="HOGENOM" id="CLU_798088_0_0_1"/>
<dbReference type="InParanoid" id="B8CAU0"/>
<dbReference type="GeneID" id="7448036"/>
<evidence type="ECO:0000256" key="1">
    <source>
        <dbReference type="SAM" id="MobiDB-lite"/>
    </source>
</evidence>
<gene>
    <name evidence="2" type="ORF">THAPSDRAFT_9263</name>
</gene>
<dbReference type="AlphaFoldDB" id="B8CAU0"/>
<dbReference type="EMBL" id="CM000647">
    <property type="protein sequence ID" value="EED89564.1"/>
    <property type="molecule type" value="Genomic_DNA"/>
</dbReference>
<dbReference type="eggNOG" id="ENOG502S0T1">
    <property type="taxonomic scope" value="Eukaryota"/>
</dbReference>
<reference evidence="2 3" key="1">
    <citation type="journal article" date="2004" name="Science">
        <title>The genome of the diatom Thalassiosira pseudonana: ecology, evolution, and metabolism.</title>
        <authorList>
            <person name="Armbrust E.V."/>
            <person name="Berges J.A."/>
            <person name="Bowler C."/>
            <person name="Green B.R."/>
            <person name="Martinez D."/>
            <person name="Putnam N.H."/>
            <person name="Zhou S."/>
            <person name="Allen A.E."/>
            <person name="Apt K.E."/>
            <person name="Bechner M."/>
            <person name="Brzezinski M.A."/>
            <person name="Chaal B.K."/>
            <person name="Chiovitti A."/>
            <person name="Davis A.K."/>
            <person name="Demarest M.S."/>
            <person name="Detter J.C."/>
            <person name="Glavina T."/>
            <person name="Goodstein D."/>
            <person name="Hadi M.Z."/>
            <person name="Hellsten U."/>
            <person name="Hildebrand M."/>
            <person name="Jenkins B.D."/>
            <person name="Jurka J."/>
            <person name="Kapitonov V.V."/>
            <person name="Kroger N."/>
            <person name="Lau W.W."/>
            <person name="Lane T.W."/>
            <person name="Larimer F.W."/>
            <person name="Lippmeier J.C."/>
            <person name="Lucas S."/>
            <person name="Medina M."/>
            <person name="Montsant A."/>
            <person name="Obornik M."/>
            <person name="Parker M.S."/>
            <person name="Palenik B."/>
            <person name="Pazour G.J."/>
            <person name="Richardson P.M."/>
            <person name="Rynearson T.A."/>
            <person name="Saito M.A."/>
            <person name="Schwartz D.C."/>
            <person name="Thamatrakoln K."/>
            <person name="Valentin K."/>
            <person name="Vardi A."/>
            <person name="Wilkerson F.P."/>
            <person name="Rokhsar D.S."/>
        </authorList>
    </citation>
    <scope>NUCLEOTIDE SEQUENCE [LARGE SCALE GENOMIC DNA]</scope>
    <source>
        <strain evidence="2 3">CCMP1335</strain>
    </source>
</reference>
<feature type="region of interest" description="Disordered" evidence="1">
    <location>
        <begin position="273"/>
        <end position="308"/>
    </location>
</feature>
<accession>B8CAU0</accession>
<dbReference type="OMA" id="WPTFIHE"/>
<name>B8CAU0_THAPS</name>
<dbReference type="KEGG" id="tps:THAPSDRAFT_9263"/>
<dbReference type="PaxDb" id="35128-Thaps9263"/>
<dbReference type="RefSeq" id="XP_002293103.1">
    <property type="nucleotide sequence ID" value="XM_002293067.1"/>
</dbReference>
<keyword evidence="3" id="KW-1185">Reference proteome</keyword>
<feature type="compositionally biased region" description="Acidic residues" evidence="1">
    <location>
        <begin position="281"/>
        <end position="291"/>
    </location>
</feature>
<dbReference type="Proteomes" id="UP000001449">
    <property type="component" value="Chromosome 12"/>
</dbReference>
<sequence>MPRFTDNWVLDKSMFDYVQGGSCACCGFPHIFNIGGLEGLIQSMSDLETDAANQEIDAAKMSPWPEDMRDGIWTDRLLLRYRMKKEMRGYRHFLEEVVRNHHHDGDDATTPIDIKKAIPILHNFCTKHLTPFQLRQIFQLPRSELPEILKTKYKIHASAYAIVFCTVVEQVANFHVTKYPVDGRRFGSSGGGGCDLDDAEVEFEVDLRYDKFGPGFYIGIIDKNDDGDGATSTSGDDNNNSEECCWRVNETVLLRFLQRMVSLGGPTLLARAAKTSHDNQDDSDDDDEEENNSSTTTTPPAVGSNVPSFRSDRRVIRLLIARYWADGVMEKYRESQQMKEKKKEGGTE</sequence>
<evidence type="ECO:0000313" key="3">
    <source>
        <dbReference type="Proteomes" id="UP000001449"/>
    </source>
</evidence>
<protein>
    <submittedName>
        <fullName evidence="2">Uncharacterized protein</fullName>
    </submittedName>
</protein>